<dbReference type="EMBL" id="GDQN01001028">
    <property type="protein sequence ID" value="JAT90026.1"/>
    <property type="molecule type" value="Transcribed_RNA"/>
</dbReference>
<dbReference type="AlphaFoldDB" id="A0A1E1WT63"/>
<dbReference type="OrthoDB" id="7488542at2759"/>
<feature type="non-terminal residue" evidence="1">
    <location>
        <position position="1"/>
    </location>
</feature>
<gene>
    <name evidence="1" type="ORF">g.19937</name>
</gene>
<evidence type="ECO:0000313" key="1">
    <source>
        <dbReference type="EMBL" id="JAT90026.1"/>
    </source>
</evidence>
<organism evidence="1">
    <name type="scientific">Pectinophora gossypiella</name>
    <name type="common">Cotton pink bollworm</name>
    <name type="synonym">Depressaria gossypiella</name>
    <dbReference type="NCBI Taxonomy" id="13191"/>
    <lineage>
        <taxon>Eukaryota</taxon>
        <taxon>Metazoa</taxon>
        <taxon>Ecdysozoa</taxon>
        <taxon>Arthropoda</taxon>
        <taxon>Hexapoda</taxon>
        <taxon>Insecta</taxon>
        <taxon>Pterygota</taxon>
        <taxon>Neoptera</taxon>
        <taxon>Endopterygota</taxon>
        <taxon>Lepidoptera</taxon>
        <taxon>Glossata</taxon>
        <taxon>Ditrysia</taxon>
        <taxon>Gelechioidea</taxon>
        <taxon>Gelechiidae</taxon>
        <taxon>Apatetrinae</taxon>
        <taxon>Pectinophora</taxon>
    </lineage>
</organism>
<protein>
    <recommendedName>
        <fullName evidence="2">Retrotransposon gag domain-containing protein</fullName>
    </recommendedName>
</protein>
<name>A0A1E1WT63_PECGO</name>
<sequence length="105" mass="12217">LFLRKCEYIIERFRGDQAQNEYVMQVITSRLTDNAAALISERSDVETWAEFKELLQIHFGDPRSEECIAMTLESLKIKTGETYLEFCNRVKSIRANLIAKVNLLE</sequence>
<accession>A0A1E1WT63</accession>
<feature type="non-terminal residue" evidence="1">
    <location>
        <position position="105"/>
    </location>
</feature>
<evidence type="ECO:0008006" key="2">
    <source>
        <dbReference type="Google" id="ProtNLM"/>
    </source>
</evidence>
<proteinExistence type="predicted"/>
<reference evidence="1" key="1">
    <citation type="submission" date="2015-09" db="EMBL/GenBank/DDBJ databases">
        <title>De novo assembly of Pectinophora gossypiella (Pink Bollworm) gut transcriptome.</title>
        <authorList>
            <person name="Tassone E.E."/>
        </authorList>
    </citation>
    <scope>NUCLEOTIDE SEQUENCE</scope>
</reference>